<evidence type="ECO:0000259" key="2">
    <source>
        <dbReference type="Pfam" id="PF21831"/>
    </source>
</evidence>
<dbReference type="Proteomes" id="UP000239415">
    <property type="component" value="Unassembled WGS sequence"/>
</dbReference>
<sequence>MTANGYLRTAVALGRYDWVTLVHDCTEYLDGEITEAEAGELAGPHFAAHLSAQTGWPERTDNDRLTDAFRALDRAGIIAREDFACCQNCGVDEIGAEAPADDPARGYVFYHEQDAAGAAEGGNLWLAYGLIGQPPSVEIGREIASAVRAEGLRVDWDESPDQRISVRMRWARRRHGRMAACPSGPGGAEIGVEVVEGEHRLPPRLPDTVLRDVELPWLPAGVSVRLSGGGRSVVVHREFDRLVAADGRSAGRFDGLSLLTGTENPSRSRGPGPLGGVQAASRSPGPGPLGGVQAASRSPGPGPLGGAQAAALSPEPDLLDVTFQAMPTGARQPLGRPMTSAEAIDVLRRLPTRTDSWLSALGRSGGCVQMRWENGRLWLETPDPAVSASVGKHATLAEAERMLTVLATEDRVAISELPEVITLAW</sequence>
<gene>
    <name evidence="3" type="ORF">CLV67_14625</name>
</gene>
<proteinExistence type="predicted"/>
<evidence type="ECO:0000313" key="4">
    <source>
        <dbReference type="Proteomes" id="UP000239415"/>
    </source>
</evidence>
<evidence type="ECO:0000256" key="1">
    <source>
        <dbReference type="SAM" id="MobiDB-lite"/>
    </source>
</evidence>
<feature type="region of interest" description="Disordered" evidence="1">
    <location>
        <begin position="253"/>
        <end position="311"/>
    </location>
</feature>
<feature type="domain" description="DUF6891" evidence="2">
    <location>
        <begin position="4"/>
        <end position="174"/>
    </location>
</feature>
<dbReference type="EMBL" id="PVMZ01000046">
    <property type="protein sequence ID" value="PRX05112.1"/>
    <property type="molecule type" value="Genomic_DNA"/>
</dbReference>
<dbReference type="InterPro" id="IPR054186">
    <property type="entry name" value="DUF6891"/>
</dbReference>
<protein>
    <recommendedName>
        <fullName evidence="2">DUF6891 domain-containing protein</fullName>
    </recommendedName>
</protein>
<dbReference type="OrthoDB" id="5515732at2"/>
<dbReference type="AlphaFoldDB" id="A0A2T0JCG4"/>
<keyword evidence="4" id="KW-1185">Reference proteome</keyword>
<accession>A0A2T0JCG4</accession>
<organism evidence="3 4">
    <name type="scientific">Actinoplanes italicus</name>
    <dbReference type="NCBI Taxonomy" id="113567"/>
    <lineage>
        <taxon>Bacteria</taxon>
        <taxon>Bacillati</taxon>
        <taxon>Actinomycetota</taxon>
        <taxon>Actinomycetes</taxon>
        <taxon>Micromonosporales</taxon>
        <taxon>Micromonosporaceae</taxon>
        <taxon>Actinoplanes</taxon>
    </lineage>
</organism>
<evidence type="ECO:0000313" key="3">
    <source>
        <dbReference type="EMBL" id="PRX05112.1"/>
    </source>
</evidence>
<dbReference type="RefSeq" id="WP_106331124.1">
    <property type="nucleotide sequence ID" value="NZ_BOMO01000192.1"/>
</dbReference>
<comment type="caution">
    <text evidence="3">The sequence shown here is derived from an EMBL/GenBank/DDBJ whole genome shotgun (WGS) entry which is preliminary data.</text>
</comment>
<name>A0A2T0JCG4_9ACTN</name>
<dbReference type="Pfam" id="PF21831">
    <property type="entry name" value="DUF6891"/>
    <property type="match status" value="1"/>
</dbReference>
<reference evidence="3 4" key="1">
    <citation type="submission" date="2018-03" db="EMBL/GenBank/DDBJ databases">
        <title>Genomic Encyclopedia of Archaeal and Bacterial Type Strains, Phase II (KMG-II): from individual species to whole genera.</title>
        <authorList>
            <person name="Goeker M."/>
        </authorList>
    </citation>
    <scope>NUCLEOTIDE SEQUENCE [LARGE SCALE GENOMIC DNA]</scope>
    <source>
        <strain evidence="3 4">DSM 43146</strain>
    </source>
</reference>